<dbReference type="OrthoDB" id="9770965at2"/>
<dbReference type="AlphaFoldDB" id="A0A2W1NY83"/>
<evidence type="ECO:0000256" key="4">
    <source>
        <dbReference type="PROSITE-ProRule" id="PRU01161"/>
    </source>
</evidence>
<dbReference type="PROSITE" id="PS51635">
    <property type="entry name" value="PNPLA"/>
    <property type="match status" value="1"/>
</dbReference>
<feature type="domain" description="PNPLA" evidence="5">
    <location>
        <begin position="6"/>
        <end position="190"/>
    </location>
</feature>
<organism evidence="6 7">
    <name type="scientific">Paenibacillus xerothermodurans</name>
    <dbReference type="NCBI Taxonomy" id="1977292"/>
    <lineage>
        <taxon>Bacteria</taxon>
        <taxon>Bacillati</taxon>
        <taxon>Bacillota</taxon>
        <taxon>Bacilli</taxon>
        <taxon>Bacillales</taxon>
        <taxon>Paenibacillaceae</taxon>
        <taxon>Paenibacillus</taxon>
    </lineage>
</organism>
<proteinExistence type="predicted"/>
<feature type="active site" description="Nucleophile" evidence="4">
    <location>
        <position position="39"/>
    </location>
</feature>
<accession>A0A2W1NY83</accession>
<gene>
    <name evidence="6" type="ORF">CBW46_015970</name>
</gene>
<evidence type="ECO:0000313" key="7">
    <source>
        <dbReference type="Proteomes" id="UP000214746"/>
    </source>
</evidence>
<dbReference type="InterPro" id="IPR050301">
    <property type="entry name" value="NTE"/>
</dbReference>
<keyword evidence="2 4" id="KW-0442">Lipid degradation</keyword>
<evidence type="ECO:0000256" key="2">
    <source>
        <dbReference type="ARBA" id="ARBA00022963"/>
    </source>
</evidence>
<dbReference type="Gene3D" id="3.40.1090.10">
    <property type="entry name" value="Cytosolic phospholipase A2 catalytic domain"/>
    <property type="match status" value="1"/>
</dbReference>
<dbReference type="RefSeq" id="WP_089201002.1">
    <property type="nucleotide sequence ID" value="NZ_NHRJ02000012.1"/>
</dbReference>
<feature type="active site" description="Proton acceptor" evidence="4">
    <location>
        <position position="177"/>
    </location>
</feature>
<reference evidence="6" key="1">
    <citation type="submission" date="2018-06" db="EMBL/GenBank/DDBJ databases">
        <title>Paenibacillus xerothermodurans sp. nov. an extremely dry heat resistant spore forming bacterium isolated from the soil of Cape Canaveral, Florida.</title>
        <authorList>
            <person name="Seuylemezian A."/>
            <person name="Kaur N."/>
            <person name="Patil P."/>
            <person name="Patil P."/>
            <person name="Mayilraj S."/>
            <person name="Vaishampayan P."/>
        </authorList>
    </citation>
    <scope>NUCLEOTIDE SEQUENCE [LARGE SCALE GENOMIC DNA]</scope>
    <source>
        <strain evidence="6">ATCC 27380</strain>
    </source>
</reference>
<dbReference type="CDD" id="cd07205">
    <property type="entry name" value="Pat_PNPLA6_PNPLA7_NTE1_like"/>
    <property type="match status" value="1"/>
</dbReference>
<evidence type="ECO:0000256" key="1">
    <source>
        <dbReference type="ARBA" id="ARBA00022801"/>
    </source>
</evidence>
<dbReference type="PANTHER" id="PTHR14226:SF29">
    <property type="entry name" value="NEUROPATHY TARGET ESTERASE SWS"/>
    <property type="match status" value="1"/>
</dbReference>
<protein>
    <recommendedName>
        <fullName evidence="5">PNPLA domain-containing protein</fullName>
    </recommendedName>
</protein>
<sequence>MGKVGIALGGGGVAGTAHIGVLSALEEAGIRIDCIAGSSSGAIIAALYSYGYSAGELMTMIPTINRKCLDYDYFNFIPAMIKRRPKLKGLIKGERILNFIADKTGEAYMSDLKLPVSITATDLSYGKQILFASRPLQRDYTDVDVVHDIRVADAVRASLSIPVLFKPYFFKERVLIDGGLMDNCPVDAVRALGADQVIAVDLISTIPSKVPVDSLRSIVARSVTINLALKSKQHTKSADIVLRPEVGPIGVFDFAKLGHCIDAGYEYTRGQIKHIKEALKWNA</sequence>
<dbReference type="GO" id="GO:0016787">
    <property type="term" value="F:hydrolase activity"/>
    <property type="evidence" value="ECO:0007669"/>
    <property type="project" value="UniProtKB-UniRule"/>
</dbReference>
<dbReference type="InterPro" id="IPR016035">
    <property type="entry name" value="Acyl_Trfase/lysoPLipase"/>
</dbReference>
<dbReference type="InterPro" id="IPR002641">
    <property type="entry name" value="PNPLA_dom"/>
</dbReference>
<feature type="short sequence motif" description="GXSXG" evidence="4">
    <location>
        <begin position="37"/>
        <end position="41"/>
    </location>
</feature>
<evidence type="ECO:0000259" key="5">
    <source>
        <dbReference type="PROSITE" id="PS51635"/>
    </source>
</evidence>
<dbReference type="GO" id="GO:0016042">
    <property type="term" value="P:lipid catabolic process"/>
    <property type="evidence" value="ECO:0007669"/>
    <property type="project" value="UniProtKB-UniRule"/>
</dbReference>
<name>A0A2W1NY83_PAEXE</name>
<evidence type="ECO:0000256" key="3">
    <source>
        <dbReference type="ARBA" id="ARBA00023098"/>
    </source>
</evidence>
<keyword evidence="7" id="KW-1185">Reference proteome</keyword>
<feature type="short sequence motif" description="GXGXXG" evidence="4">
    <location>
        <begin position="10"/>
        <end position="15"/>
    </location>
</feature>
<dbReference type="Proteomes" id="UP000214746">
    <property type="component" value="Unassembled WGS sequence"/>
</dbReference>
<dbReference type="PANTHER" id="PTHR14226">
    <property type="entry name" value="NEUROPATHY TARGET ESTERASE/SWISS CHEESE D.MELANOGASTER"/>
    <property type="match status" value="1"/>
</dbReference>
<dbReference type="SUPFAM" id="SSF52151">
    <property type="entry name" value="FabD/lysophospholipase-like"/>
    <property type="match status" value="1"/>
</dbReference>
<keyword evidence="1 4" id="KW-0378">Hydrolase</keyword>
<dbReference type="Pfam" id="PF01734">
    <property type="entry name" value="Patatin"/>
    <property type="match status" value="1"/>
</dbReference>
<evidence type="ECO:0000313" key="6">
    <source>
        <dbReference type="EMBL" id="PZE19828.1"/>
    </source>
</evidence>
<keyword evidence="3 4" id="KW-0443">Lipid metabolism</keyword>
<comment type="caution">
    <text evidence="6">The sequence shown here is derived from an EMBL/GenBank/DDBJ whole genome shotgun (WGS) entry which is preliminary data.</text>
</comment>
<feature type="short sequence motif" description="DGA/G" evidence="4">
    <location>
        <begin position="177"/>
        <end position="179"/>
    </location>
</feature>
<dbReference type="EMBL" id="NHRJ02000012">
    <property type="protein sequence ID" value="PZE19828.1"/>
    <property type="molecule type" value="Genomic_DNA"/>
</dbReference>